<evidence type="ECO:0000256" key="5">
    <source>
        <dbReference type="ARBA" id="ARBA00022597"/>
    </source>
</evidence>
<feature type="transmembrane region" description="Helical" evidence="14">
    <location>
        <begin position="345"/>
        <end position="365"/>
    </location>
</feature>
<feature type="transmembrane region" description="Helical" evidence="14">
    <location>
        <begin position="149"/>
        <end position="169"/>
    </location>
</feature>
<sequence>MMEVINYIATYILGVPAILIGIVACIGLIVQKKAFHEIMAGTFKTIIGFMMISAGTTVLANVLTPVTDMLQSAFGIQGVIGNDEGTVAVVLLQYGNEVILTMLAMFVFNLLIARFTKFKQVYLSGHVLLFAAGMSVVLLETNWPSLADWAVILIGGFVSACCIVFGMSITQKYMDKITDHAGVALGHASCLSSFIAGWLGEKFGDPTHSAENIKFPKWMSFFRDSTLSTAGTMVIFLLVITLIAGGNVVSAVAGEEGGIMWSITNGLEFGVGVTIVLSGVRMLISELVPAFKGFTEKIIPNAIPGLDCPIVMPYAPNSWLLGFVISFPIGLLFTFLMAGPLHMSTVVVACSVPYFFTGGPAGVFGNATGGIRGVVLGAIATAVLMSFGVAMLIPLTGEAVINSGFIWPTPDFAIFGTLFGLIAKFLGGLF</sequence>
<keyword evidence="4" id="KW-1003">Cell membrane</keyword>
<comment type="caution">
    <text evidence="15">The sequence shown here is derived from an EMBL/GenBank/DDBJ whole genome shotgun (WGS) entry which is preliminary data.</text>
</comment>
<keyword evidence="3" id="KW-0813">Transport</keyword>
<dbReference type="InterPro" id="IPR004703">
    <property type="entry name" value="PTS_sugar-sp_permease"/>
</dbReference>
<comment type="similarity">
    <text evidence="11">Belongs to the UlaA family.</text>
</comment>
<reference evidence="15" key="2">
    <citation type="submission" date="2023-06" db="EMBL/GenBank/DDBJ databases">
        <authorList>
            <person name="Zeman M."/>
            <person name="Kubasova T."/>
            <person name="Jahodarova E."/>
            <person name="Nykrynova M."/>
            <person name="Rychlik I."/>
        </authorList>
    </citation>
    <scope>NUCLEOTIDE SEQUENCE</scope>
    <source>
        <strain evidence="15">ET39</strain>
    </source>
</reference>
<evidence type="ECO:0000256" key="3">
    <source>
        <dbReference type="ARBA" id="ARBA00022448"/>
    </source>
</evidence>
<evidence type="ECO:0000256" key="13">
    <source>
        <dbReference type="ARBA" id="ARBA00042859"/>
    </source>
</evidence>
<feature type="transmembrane region" description="Helical" evidence="14">
    <location>
        <begin position="123"/>
        <end position="143"/>
    </location>
</feature>
<evidence type="ECO:0000256" key="4">
    <source>
        <dbReference type="ARBA" id="ARBA00022475"/>
    </source>
</evidence>
<feature type="transmembrane region" description="Helical" evidence="14">
    <location>
        <begin position="405"/>
        <end position="426"/>
    </location>
</feature>
<evidence type="ECO:0000256" key="8">
    <source>
        <dbReference type="ARBA" id="ARBA00022989"/>
    </source>
</evidence>
<comment type="function">
    <text evidence="10">The phosphoenolpyruvate-dependent sugar phosphotransferase system (sugar PTS), a major carbohydrate active transport system, catalyzes the phosphorylation of incoming sugar substrates concomitantly with their translocation across the cell membrane. The enzyme II UlaABC PTS system is involved in ascorbate transport.</text>
</comment>
<evidence type="ECO:0000256" key="14">
    <source>
        <dbReference type="SAM" id="Phobius"/>
    </source>
</evidence>
<dbReference type="Pfam" id="PF03611">
    <property type="entry name" value="EIIC-GAT"/>
    <property type="match status" value="1"/>
</dbReference>
<dbReference type="PANTHER" id="PTHR33843">
    <property type="entry name" value="ASCORBATE-SPECIFIC PTS SYSTEM EIIC COMPONENT"/>
    <property type="match status" value="1"/>
</dbReference>
<dbReference type="EMBL" id="JAUDCG010000019">
    <property type="protein sequence ID" value="MDM8157142.1"/>
    <property type="molecule type" value="Genomic_DNA"/>
</dbReference>
<reference evidence="15" key="1">
    <citation type="submission" date="2023-06" db="EMBL/GenBank/DDBJ databases">
        <title>Identification and characterization of horizontal gene transfer across gut microbiota members of farm animals based on homology search.</title>
        <authorList>
            <person name="Schwarzerova J."/>
            <person name="Nykrynova M."/>
            <person name="Jureckova K."/>
            <person name="Cejkova D."/>
            <person name="Rychlik I."/>
        </authorList>
    </citation>
    <scope>NUCLEOTIDE SEQUENCE</scope>
    <source>
        <strain evidence="15">ET39</strain>
    </source>
</reference>
<dbReference type="InterPro" id="IPR051562">
    <property type="entry name" value="Ascorbate-PTS_EIIC"/>
</dbReference>
<comment type="subunit">
    <text evidence="2">Homodimer.</text>
</comment>
<keyword evidence="16" id="KW-1185">Reference proteome</keyword>
<organism evidence="15 16">
    <name type="scientific">Amedibacillus dolichus</name>
    <dbReference type="NCBI Taxonomy" id="31971"/>
    <lineage>
        <taxon>Bacteria</taxon>
        <taxon>Bacillati</taxon>
        <taxon>Bacillota</taxon>
        <taxon>Erysipelotrichia</taxon>
        <taxon>Erysipelotrichales</taxon>
        <taxon>Erysipelotrichaceae</taxon>
        <taxon>Amedibacillus</taxon>
    </lineage>
</organism>
<feature type="transmembrane region" description="Helical" evidence="14">
    <location>
        <begin position="230"/>
        <end position="254"/>
    </location>
</feature>
<evidence type="ECO:0000256" key="2">
    <source>
        <dbReference type="ARBA" id="ARBA00011738"/>
    </source>
</evidence>
<keyword evidence="5" id="KW-0762">Sugar transport</keyword>
<name>A0ABT7UBX8_9FIRM</name>
<dbReference type="RefSeq" id="WP_289607605.1">
    <property type="nucleotide sequence ID" value="NZ_JAUDCG010000019.1"/>
</dbReference>
<evidence type="ECO:0000256" key="1">
    <source>
        <dbReference type="ARBA" id="ARBA00004651"/>
    </source>
</evidence>
<dbReference type="PANTHER" id="PTHR33843:SF4">
    <property type="entry name" value="ASCORBATE-SPECIFIC PTS SYSTEM EIIC COMPONENT"/>
    <property type="match status" value="1"/>
</dbReference>
<keyword evidence="7 14" id="KW-0812">Transmembrane</keyword>
<evidence type="ECO:0000256" key="6">
    <source>
        <dbReference type="ARBA" id="ARBA00022683"/>
    </source>
</evidence>
<evidence type="ECO:0000313" key="16">
    <source>
        <dbReference type="Proteomes" id="UP001529340"/>
    </source>
</evidence>
<feature type="transmembrane region" description="Helical" evidence="14">
    <location>
        <begin position="266"/>
        <end position="284"/>
    </location>
</feature>
<keyword evidence="6" id="KW-0598">Phosphotransferase system</keyword>
<evidence type="ECO:0000256" key="9">
    <source>
        <dbReference type="ARBA" id="ARBA00023136"/>
    </source>
</evidence>
<feature type="transmembrane region" description="Helical" evidence="14">
    <location>
        <begin position="371"/>
        <end position="393"/>
    </location>
</feature>
<accession>A0ABT7UBX8</accession>
<feature type="transmembrane region" description="Helical" evidence="14">
    <location>
        <begin position="6"/>
        <end position="30"/>
    </location>
</feature>
<evidence type="ECO:0000256" key="7">
    <source>
        <dbReference type="ARBA" id="ARBA00022692"/>
    </source>
</evidence>
<feature type="transmembrane region" description="Helical" evidence="14">
    <location>
        <begin position="42"/>
        <end position="63"/>
    </location>
</feature>
<keyword evidence="8 14" id="KW-1133">Transmembrane helix</keyword>
<evidence type="ECO:0000256" key="12">
    <source>
        <dbReference type="ARBA" id="ARBA00039702"/>
    </source>
</evidence>
<comment type="subcellular location">
    <subcellularLocation>
        <location evidence="1">Cell membrane</location>
        <topology evidence="1">Multi-pass membrane protein</topology>
    </subcellularLocation>
</comment>
<feature type="transmembrane region" description="Helical" evidence="14">
    <location>
        <begin position="98"/>
        <end position="116"/>
    </location>
</feature>
<proteinExistence type="inferred from homology"/>
<evidence type="ECO:0000313" key="15">
    <source>
        <dbReference type="EMBL" id="MDM8157142.1"/>
    </source>
</evidence>
<protein>
    <recommendedName>
        <fullName evidence="12">Ascorbate-specific PTS system EIIC component</fullName>
    </recommendedName>
    <alternativeName>
        <fullName evidence="13">Ascorbate-specific permease IIC component UlaA</fullName>
    </alternativeName>
</protein>
<dbReference type="Proteomes" id="UP001529340">
    <property type="component" value="Unassembled WGS sequence"/>
</dbReference>
<evidence type="ECO:0000256" key="10">
    <source>
        <dbReference type="ARBA" id="ARBA00037387"/>
    </source>
</evidence>
<feature type="transmembrane region" description="Helical" evidence="14">
    <location>
        <begin position="319"/>
        <end position="338"/>
    </location>
</feature>
<evidence type="ECO:0000256" key="11">
    <source>
        <dbReference type="ARBA" id="ARBA00038218"/>
    </source>
</evidence>
<gene>
    <name evidence="15" type="ORF">QUV96_05750</name>
</gene>
<keyword evidence="9 14" id="KW-0472">Membrane</keyword>